<dbReference type="Proteomes" id="UP000536179">
    <property type="component" value="Unassembled WGS sequence"/>
</dbReference>
<dbReference type="EMBL" id="JACHXU010000008">
    <property type="protein sequence ID" value="MBB3206839.1"/>
    <property type="molecule type" value="Genomic_DNA"/>
</dbReference>
<dbReference type="RefSeq" id="WP_184305281.1">
    <property type="nucleotide sequence ID" value="NZ_JACHXU010000008.1"/>
</dbReference>
<proteinExistence type="predicted"/>
<name>A0A7W5DZ26_9BACT</name>
<comment type="caution">
    <text evidence="1">The sequence shown here is derived from an EMBL/GenBank/DDBJ whole genome shotgun (WGS) entry which is preliminary data.</text>
</comment>
<gene>
    <name evidence="1" type="ORF">FHS27_002653</name>
</gene>
<organism evidence="1 2">
    <name type="scientific">Aporhodopirellula rubra</name>
    <dbReference type="NCBI Taxonomy" id="980271"/>
    <lineage>
        <taxon>Bacteria</taxon>
        <taxon>Pseudomonadati</taxon>
        <taxon>Planctomycetota</taxon>
        <taxon>Planctomycetia</taxon>
        <taxon>Pirellulales</taxon>
        <taxon>Pirellulaceae</taxon>
        <taxon>Aporhodopirellula</taxon>
    </lineage>
</organism>
<keyword evidence="2" id="KW-1185">Reference proteome</keyword>
<evidence type="ECO:0000313" key="1">
    <source>
        <dbReference type="EMBL" id="MBB3206839.1"/>
    </source>
</evidence>
<accession>A0A7W5DZ26</accession>
<protein>
    <submittedName>
        <fullName evidence="1">Uncharacterized protein</fullName>
    </submittedName>
</protein>
<dbReference type="AlphaFoldDB" id="A0A7W5DZ26"/>
<reference evidence="1 2" key="1">
    <citation type="submission" date="2020-08" db="EMBL/GenBank/DDBJ databases">
        <title>Genomic Encyclopedia of Type Strains, Phase III (KMG-III): the genomes of soil and plant-associated and newly described type strains.</title>
        <authorList>
            <person name="Whitman W."/>
        </authorList>
    </citation>
    <scope>NUCLEOTIDE SEQUENCE [LARGE SCALE GENOMIC DNA]</scope>
    <source>
        <strain evidence="1 2">CECT 8075</strain>
    </source>
</reference>
<sequence length="110" mass="12305">MLLETLIALAFLAVAAGLTLKLHQSRLDFDRVSTDRLSDQFMIENIAEQLSVVPYSDIPDAVSRLNEESDARAEIEPFESGSAKGRHLLISIESESGPLTHHLWRFEETP</sequence>
<evidence type="ECO:0000313" key="2">
    <source>
        <dbReference type="Proteomes" id="UP000536179"/>
    </source>
</evidence>